<dbReference type="CDD" id="cd05233">
    <property type="entry name" value="SDR_c"/>
    <property type="match status" value="1"/>
</dbReference>
<dbReference type="PRINTS" id="PR00080">
    <property type="entry name" value="SDRFAMILY"/>
</dbReference>
<dbReference type="Proteomes" id="UP000031866">
    <property type="component" value="Chromosome"/>
</dbReference>
<dbReference type="InterPro" id="IPR002347">
    <property type="entry name" value="SDR_fam"/>
</dbReference>
<evidence type="ECO:0000256" key="2">
    <source>
        <dbReference type="ARBA" id="ARBA00023002"/>
    </source>
</evidence>
<dbReference type="Gene3D" id="3.40.50.720">
    <property type="entry name" value="NAD(P)-binding Rossmann-like Domain"/>
    <property type="match status" value="1"/>
</dbReference>
<dbReference type="PANTHER" id="PTHR42901:SF1">
    <property type="entry name" value="ALCOHOL DEHYDROGENASE"/>
    <property type="match status" value="1"/>
</dbReference>
<dbReference type="STRING" id="1520.LF65_00027"/>
<gene>
    <name evidence="4" type="ORF">LF65_00027</name>
</gene>
<dbReference type="OrthoDB" id="9808814at2"/>
<protein>
    <submittedName>
        <fullName evidence="4">Short-chain dehydrogenase</fullName>
    </submittedName>
</protein>
<reference evidence="5" key="1">
    <citation type="submission" date="2014-12" db="EMBL/GenBank/DDBJ databases">
        <title>Genome sequence of Clostridium beijerinckii strain 59B.</title>
        <authorList>
            <person name="Little G.T."/>
            <person name="Minton N.P."/>
        </authorList>
    </citation>
    <scope>NUCLEOTIDE SEQUENCE [LARGE SCALE GENOMIC DNA]</scope>
    <source>
        <strain evidence="5">59B</strain>
    </source>
</reference>
<comment type="similarity">
    <text evidence="1 3">Belongs to the short-chain dehydrogenases/reductases (SDR) family.</text>
</comment>
<evidence type="ECO:0000313" key="4">
    <source>
        <dbReference type="EMBL" id="AJG96722.1"/>
    </source>
</evidence>
<dbReference type="PRINTS" id="PR00081">
    <property type="entry name" value="GDHRDH"/>
</dbReference>
<evidence type="ECO:0000256" key="1">
    <source>
        <dbReference type="ARBA" id="ARBA00006484"/>
    </source>
</evidence>
<evidence type="ECO:0000256" key="3">
    <source>
        <dbReference type="RuleBase" id="RU000363"/>
    </source>
</evidence>
<dbReference type="RefSeq" id="WP_041893282.1">
    <property type="nucleotide sequence ID" value="NZ_CP010086.2"/>
</dbReference>
<name>A0A0B5QFH7_CLOBE</name>
<evidence type="ECO:0000313" key="5">
    <source>
        <dbReference type="Proteomes" id="UP000031866"/>
    </source>
</evidence>
<dbReference type="SUPFAM" id="SSF51735">
    <property type="entry name" value="NAD(P)-binding Rossmann-fold domains"/>
    <property type="match status" value="1"/>
</dbReference>
<dbReference type="PIRSF" id="PIRSF000126">
    <property type="entry name" value="11-beta-HSD1"/>
    <property type="match status" value="1"/>
</dbReference>
<organism evidence="4 5">
    <name type="scientific">Clostridium beijerinckii</name>
    <name type="common">Clostridium MP</name>
    <dbReference type="NCBI Taxonomy" id="1520"/>
    <lineage>
        <taxon>Bacteria</taxon>
        <taxon>Bacillati</taxon>
        <taxon>Bacillota</taxon>
        <taxon>Clostridia</taxon>
        <taxon>Eubacteriales</taxon>
        <taxon>Clostridiaceae</taxon>
        <taxon>Clostridium</taxon>
    </lineage>
</organism>
<dbReference type="InterPro" id="IPR036291">
    <property type="entry name" value="NAD(P)-bd_dom_sf"/>
</dbReference>
<keyword evidence="2" id="KW-0560">Oxidoreductase</keyword>
<dbReference type="PANTHER" id="PTHR42901">
    <property type="entry name" value="ALCOHOL DEHYDROGENASE"/>
    <property type="match status" value="1"/>
</dbReference>
<dbReference type="AlphaFoldDB" id="A0A0B5QFH7"/>
<dbReference type="EMBL" id="CP010086">
    <property type="protein sequence ID" value="AJG96722.1"/>
    <property type="molecule type" value="Genomic_DNA"/>
</dbReference>
<sequence length="259" mass="28945">MTDLNRYTLITGGSDGIGFELAKIYAKNKDNLIIIAKDEIKLRNAKSRLEDQYGVIVEIIQCDLSVDKGYKKIIEVVEEKNLIVDNLINNAGIGCFGFFHDLEEGLEEKIININITALTMLTKYFSKKMVERRHGGILNVASTAAFIGGPKMSIYYSSKAYVLSLTEAIHDELKDLGIRVSCLCPGPVRTSFQEKAGIKKSQRSKRYLMNASDIAKCAYREFSMGKTIIIPGYKNKLLILGNKLIPRALGRKIILKNNS</sequence>
<dbReference type="GO" id="GO:0016491">
    <property type="term" value="F:oxidoreductase activity"/>
    <property type="evidence" value="ECO:0007669"/>
    <property type="project" value="UniProtKB-KW"/>
</dbReference>
<accession>A0A0B5QFH7</accession>
<dbReference type="KEGG" id="cbei:LF65_00027"/>
<dbReference type="Pfam" id="PF00106">
    <property type="entry name" value="adh_short"/>
    <property type="match status" value="1"/>
</dbReference>
<proteinExistence type="inferred from homology"/>